<proteinExistence type="predicted"/>
<accession>A0A5N6GQG3</accession>
<organism evidence="1">
    <name type="scientific">Aspergillus flavus</name>
    <dbReference type="NCBI Taxonomy" id="5059"/>
    <lineage>
        <taxon>Eukaryota</taxon>
        <taxon>Fungi</taxon>
        <taxon>Dikarya</taxon>
        <taxon>Ascomycota</taxon>
        <taxon>Pezizomycotina</taxon>
        <taxon>Eurotiomycetes</taxon>
        <taxon>Eurotiomycetidae</taxon>
        <taxon>Eurotiales</taxon>
        <taxon>Aspergillaceae</taxon>
        <taxon>Aspergillus</taxon>
        <taxon>Aspergillus subgen. Circumdati</taxon>
    </lineage>
</organism>
<dbReference type="EMBL" id="ML734631">
    <property type="protein sequence ID" value="KAB8244145.1"/>
    <property type="molecule type" value="Genomic_DNA"/>
</dbReference>
<dbReference type="Proteomes" id="UP000325434">
    <property type="component" value="Unassembled WGS sequence"/>
</dbReference>
<gene>
    <name evidence="1" type="ORF">BDV35DRAFT_360726</name>
</gene>
<protein>
    <submittedName>
        <fullName evidence="1">Uncharacterized protein</fullName>
    </submittedName>
</protein>
<dbReference type="AlphaFoldDB" id="A0A5N6GQG3"/>
<evidence type="ECO:0000313" key="1">
    <source>
        <dbReference type="EMBL" id="KAB8244145.1"/>
    </source>
</evidence>
<sequence length="54" mass="6161">MSSRNINYAIRSFLDPTSVSCGTLYIEDTPPTLVFSWFSAGKIWTVLEYISRLL</sequence>
<name>A0A5N6GQG3_ASPFL</name>
<reference evidence="1" key="1">
    <citation type="submission" date="2019-04" db="EMBL/GenBank/DDBJ databases">
        <title>Friends and foes A comparative genomics study of 23 Aspergillus species from section Flavi.</title>
        <authorList>
            <consortium name="DOE Joint Genome Institute"/>
            <person name="Kjaerbolling I."/>
            <person name="Vesth T."/>
            <person name="Frisvad J.C."/>
            <person name="Nybo J.L."/>
            <person name="Theobald S."/>
            <person name="Kildgaard S."/>
            <person name="Isbrandt T."/>
            <person name="Kuo A."/>
            <person name="Sato A."/>
            <person name="Lyhne E.K."/>
            <person name="Kogle M.E."/>
            <person name="Wiebenga A."/>
            <person name="Kun R.S."/>
            <person name="Lubbers R.J."/>
            <person name="Makela M.R."/>
            <person name="Barry K."/>
            <person name="Chovatia M."/>
            <person name="Clum A."/>
            <person name="Daum C."/>
            <person name="Haridas S."/>
            <person name="He G."/>
            <person name="LaButti K."/>
            <person name="Lipzen A."/>
            <person name="Mondo S."/>
            <person name="Riley R."/>
            <person name="Salamov A."/>
            <person name="Simmons B.A."/>
            <person name="Magnuson J.K."/>
            <person name="Henrissat B."/>
            <person name="Mortensen U.H."/>
            <person name="Larsen T.O."/>
            <person name="Devries R.P."/>
            <person name="Grigoriev I.V."/>
            <person name="Machida M."/>
            <person name="Baker S.E."/>
            <person name="Andersen M.R."/>
        </authorList>
    </citation>
    <scope>NUCLEOTIDE SEQUENCE [LARGE SCALE GENOMIC DNA]</scope>
    <source>
        <strain evidence="1">CBS 121.62</strain>
    </source>
</reference>